<dbReference type="Gene3D" id="1.10.1240.40">
    <property type="entry name" value="ENT domain"/>
    <property type="match status" value="1"/>
</dbReference>
<dbReference type="SMART" id="SM00743">
    <property type="entry name" value="Agenet"/>
    <property type="match status" value="2"/>
</dbReference>
<dbReference type="SUPFAM" id="SSF158639">
    <property type="entry name" value="ENT-like"/>
    <property type="match status" value="1"/>
</dbReference>
<evidence type="ECO:0000313" key="4">
    <source>
        <dbReference type="EMBL" id="KAK8588340.1"/>
    </source>
</evidence>
<feature type="domain" description="ENT" evidence="3">
    <location>
        <begin position="340"/>
        <end position="400"/>
    </location>
</feature>
<accession>A0ABR2FVR1</accession>
<organism evidence="4 5">
    <name type="scientific">Hibiscus sabdariffa</name>
    <name type="common">roselle</name>
    <dbReference type="NCBI Taxonomy" id="183260"/>
    <lineage>
        <taxon>Eukaryota</taxon>
        <taxon>Viridiplantae</taxon>
        <taxon>Streptophyta</taxon>
        <taxon>Embryophyta</taxon>
        <taxon>Tracheophyta</taxon>
        <taxon>Spermatophyta</taxon>
        <taxon>Magnoliopsida</taxon>
        <taxon>eudicotyledons</taxon>
        <taxon>Gunneridae</taxon>
        <taxon>Pentapetalae</taxon>
        <taxon>rosids</taxon>
        <taxon>malvids</taxon>
        <taxon>Malvales</taxon>
        <taxon>Malvaceae</taxon>
        <taxon>Malvoideae</taxon>
        <taxon>Hibiscus</taxon>
    </lineage>
</organism>
<keyword evidence="2" id="KW-0539">Nucleus</keyword>
<proteinExistence type="predicted"/>
<name>A0ABR2FVR1_9ROSI</name>
<evidence type="ECO:0000256" key="2">
    <source>
        <dbReference type="ARBA" id="ARBA00023242"/>
    </source>
</evidence>
<protein>
    <recommendedName>
        <fullName evidence="3">ENT domain-containing protein</fullName>
    </recommendedName>
</protein>
<dbReference type="Proteomes" id="UP001472677">
    <property type="component" value="Unassembled WGS sequence"/>
</dbReference>
<dbReference type="EMBL" id="JBBPBM010000004">
    <property type="protein sequence ID" value="KAK8588340.1"/>
    <property type="molecule type" value="Genomic_DNA"/>
</dbReference>
<dbReference type="PANTHER" id="PTHR31917:SF59">
    <property type="entry name" value="ENT DOMAIN-CONTAINING PROTEIN"/>
    <property type="match status" value="1"/>
</dbReference>
<dbReference type="PROSITE" id="PS51138">
    <property type="entry name" value="ENT"/>
    <property type="match status" value="1"/>
</dbReference>
<comment type="caution">
    <text evidence="4">The sequence shown here is derived from an EMBL/GenBank/DDBJ whole genome shotgun (WGS) entry which is preliminary data.</text>
</comment>
<sequence length="400" mass="45442">MKFRKGNLVEVLRREHDPIGSWFTGEILSADADNYIVRYKLLMDHEAKLVVETVRGKDVRPLPPSVNGKSWAVGDIAEVFDVQCWRVAKVAKVLKNSNRFVIKFFGSIQLKEFHASNLRIRQAWHGNKWIVMGKVAENKDLAYNFTPKVPFEAGGLNFRTSLHFSTTKQSRVRDRGHKHKGEAHYIADILPIRAKSKGYDRQYGECNMGTLFDRTFKKRKSSPCSRGCDLTPKRTLPLLKQVSDISCSHVGVGENFIKQSTNRNSRMEHTAPHCLYDSSRPVWSTEDSDQCSVASCSLNGDFVGKISHKPLDKVPDNSDAESAFPSLCDKRDLTLSPVDKVYDIHRLELRAYKSTMEALFISGPITWEQESLLTNLRLSLNISDEEHLLQLRHLLSAQVL</sequence>
<gene>
    <name evidence="4" type="ORF">V6N12_022788</name>
</gene>
<dbReference type="InterPro" id="IPR014002">
    <property type="entry name" value="Agenet_dom_plant"/>
</dbReference>
<evidence type="ECO:0000259" key="3">
    <source>
        <dbReference type="PROSITE" id="PS51138"/>
    </source>
</evidence>
<dbReference type="PANTHER" id="PTHR31917">
    <property type="entry name" value="AGENET DOMAIN-CONTAINING PROTEIN-RELATED"/>
    <property type="match status" value="1"/>
</dbReference>
<dbReference type="Pfam" id="PF05641">
    <property type="entry name" value="Agenet"/>
    <property type="match status" value="1"/>
</dbReference>
<evidence type="ECO:0000313" key="5">
    <source>
        <dbReference type="Proteomes" id="UP001472677"/>
    </source>
</evidence>
<dbReference type="InterPro" id="IPR005491">
    <property type="entry name" value="ENT_dom"/>
</dbReference>
<comment type="subcellular location">
    <subcellularLocation>
        <location evidence="1">Nucleus</location>
    </subcellularLocation>
</comment>
<evidence type="ECO:0000256" key="1">
    <source>
        <dbReference type="ARBA" id="ARBA00004123"/>
    </source>
</evidence>
<dbReference type="InterPro" id="IPR008395">
    <property type="entry name" value="Agenet-like_dom"/>
</dbReference>
<keyword evidence="5" id="KW-1185">Reference proteome</keyword>
<dbReference type="Pfam" id="PF03735">
    <property type="entry name" value="ENT"/>
    <property type="match status" value="1"/>
</dbReference>
<dbReference type="CDD" id="cd20405">
    <property type="entry name" value="Tudor_Agenet_AtDUF_rpt1_3"/>
    <property type="match status" value="1"/>
</dbReference>
<reference evidence="4 5" key="1">
    <citation type="journal article" date="2024" name="G3 (Bethesda)">
        <title>Genome assembly of Hibiscus sabdariffa L. provides insights into metabolisms of medicinal natural products.</title>
        <authorList>
            <person name="Kim T."/>
        </authorList>
    </citation>
    <scope>NUCLEOTIDE SEQUENCE [LARGE SCALE GENOMIC DNA]</scope>
    <source>
        <strain evidence="4">TK-2024</strain>
        <tissue evidence="4">Old leaves</tissue>
    </source>
</reference>
<dbReference type="InterPro" id="IPR036142">
    <property type="entry name" value="ENT_dom-like_sf"/>
</dbReference>
<dbReference type="SMART" id="SM01191">
    <property type="entry name" value="ENT"/>
    <property type="match status" value="1"/>
</dbReference>